<organism evidence="2 3">
    <name type="scientific">Treponema maltophilum ATCC 51939</name>
    <dbReference type="NCBI Taxonomy" id="1125699"/>
    <lineage>
        <taxon>Bacteria</taxon>
        <taxon>Pseudomonadati</taxon>
        <taxon>Spirochaetota</taxon>
        <taxon>Spirochaetia</taxon>
        <taxon>Spirochaetales</taxon>
        <taxon>Treponemataceae</taxon>
        <taxon>Treponema</taxon>
    </lineage>
</organism>
<feature type="transmembrane region" description="Helical" evidence="1">
    <location>
        <begin position="83"/>
        <end position="104"/>
    </location>
</feature>
<evidence type="ECO:0000313" key="3">
    <source>
        <dbReference type="Proteomes" id="UP000014541"/>
    </source>
</evidence>
<protein>
    <submittedName>
        <fullName evidence="2">Uncharacterized protein</fullName>
    </submittedName>
</protein>
<evidence type="ECO:0000256" key="1">
    <source>
        <dbReference type="SAM" id="Phobius"/>
    </source>
</evidence>
<dbReference type="EMBL" id="ATFF01000006">
    <property type="protein sequence ID" value="EPF30733.1"/>
    <property type="molecule type" value="Genomic_DNA"/>
</dbReference>
<dbReference type="Proteomes" id="UP000014541">
    <property type="component" value="Unassembled WGS sequence"/>
</dbReference>
<dbReference type="STRING" id="1125699.HMPREF9194_01052"/>
<dbReference type="OrthoDB" id="9986001at2"/>
<keyword evidence="3" id="KW-1185">Reference proteome</keyword>
<accession>S3JXP1</accession>
<evidence type="ECO:0000313" key="2">
    <source>
        <dbReference type="EMBL" id="EPF30733.1"/>
    </source>
</evidence>
<dbReference type="PATRIC" id="fig|1125699.3.peg.1076"/>
<keyword evidence="1" id="KW-1133">Transmembrane helix</keyword>
<keyword evidence="1" id="KW-0472">Membrane</keyword>
<dbReference type="HOGENOM" id="CLU_2060410_0_0_12"/>
<feature type="transmembrane region" description="Helical" evidence="1">
    <location>
        <begin position="52"/>
        <end position="76"/>
    </location>
</feature>
<keyword evidence="1" id="KW-0812">Transmembrane</keyword>
<name>S3JXP1_TREMA</name>
<sequence>MKKQQIRKPFLFKITNRAVLFLFFLSLAIFFFYTAGNVQEFSDESQKLLLNIVRVLTAATAVFIFAGIVQLIVYLVTTEKRGLAAFVFLYVLFLIVSIVLFLFANGTLFAAK</sequence>
<proteinExistence type="predicted"/>
<comment type="caution">
    <text evidence="2">The sequence shown here is derived from an EMBL/GenBank/DDBJ whole genome shotgun (WGS) entry which is preliminary data.</text>
</comment>
<dbReference type="RefSeq" id="WP_016525344.1">
    <property type="nucleotide sequence ID" value="NZ_KE332518.1"/>
</dbReference>
<dbReference type="AlphaFoldDB" id="S3JXP1"/>
<gene>
    <name evidence="2" type="ORF">HMPREF9194_01052</name>
</gene>
<reference evidence="2 3" key="1">
    <citation type="submission" date="2013-04" db="EMBL/GenBank/DDBJ databases">
        <title>The Genome Sequence of Treponema maltophilum ATCC 51939.</title>
        <authorList>
            <consortium name="The Broad Institute Genomics Platform"/>
            <person name="Earl A."/>
            <person name="Ward D."/>
            <person name="Feldgarden M."/>
            <person name="Gevers D."/>
            <person name="Leonetti C."/>
            <person name="Blanton J.M."/>
            <person name="Dewhirst F.E."/>
            <person name="Izard J."/>
            <person name="Walker B."/>
            <person name="Young S."/>
            <person name="Zeng Q."/>
            <person name="Gargeya S."/>
            <person name="Fitzgerald M."/>
            <person name="Haas B."/>
            <person name="Abouelleil A."/>
            <person name="Allen A.W."/>
            <person name="Alvarado L."/>
            <person name="Arachchi H.M."/>
            <person name="Berlin A.M."/>
            <person name="Chapman S.B."/>
            <person name="Gainer-Dewar J."/>
            <person name="Goldberg J."/>
            <person name="Griggs A."/>
            <person name="Gujja S."/>
            <person name="Hansen M."/>
            <person name="Howarth C."/>
            <person name="Imamovic A."/>
            <person name="Ireland A."/>
            <person name="Larimer J."/>
            <person name="McCowan C."/>
            <person name="Murphy C."/>
            <person name="Pearson M."/>
            <person name="Poon T.W."/>
            <person name="Priest M."/>
            <person name="Roberts A."/>
            <person name="Saif S."/>
            <person name="Shea T."/>
            <person name="Sisk P."/>
            <person name="Sykes S."/>
            <person name="Wortman J."/>
            <person name="Nusbaum C."/>
            <person name="Birren B."/>
        </authorList>
    </citation>
    <scope>NUCLEOTIDE SEQUENCE [LARGE SCALE GENOMIC DNA]</scope>
    <source>
        <strain evidence="2 3">ATCC 51939</strain>
    </source>
</reference>